<organism evidence="3">
    <name type="scientific">hydrothermal vent metagenome</name>
    <dbReference type="NCBI Taxonomy" id="652676"/>
    <lineage>
        <taxon>unclassified sequences</taxon>
        <taxon>metagenomes</taxon>
        <taxon>ecological metagenomes</taxon>
    </lineage>
</organism>
<evidence type="ECO:0000256" key="1">
    <source>
        <dbReference type="ARBA" id="ARBA00022898"/>
    </source>
</evidence>
<feature type="domain" description="Alanine racemase N-terminal" evidence="2">
    <location>
        <begin position="20"/>
        <end position="247"/>
    </location>
</feature>
<dbReference type="EMBL" id="UOEU01000191">
    <property type="protein sequence ID" value="VAW31285.1"/>
    <property type="molecule type" value="Genomic_DNA"/>
</dbReference>
<proteinExistence type="inferred from homology"/>
<dbReference type="InterPro" id="IPR001608">
    <property type="entry name" value="Ala_racemase_N"/>
</dbReference>
<reference evidence="3" key="1">
    <citation type="submission" date="2018-06" db="EMBL/GenBank/DDBJ databases">
        <authorList>
            <person name="Zhirakovskaya E."/>
        </authorList>
    </citation>
    <scope>NUCLEOTIDE SEQUENCE</scope>
</reference>
<keyword evidence="1" id="KW-0663">Pyridoxal phosphate</keyword>
<dbReference type="PANTHER" id="PTHR10146">
    <property type="entry name" value="PROLINE SYNTHETASE CO-TRANSCRIBED BACTERIAL HOMOLOG PROTEIN"/>
    <property type="match status" value="1"/>
</dbReference>
<dbReference type="Gene3D" id="3.20.20.10">
    <property type="entry name" value="Alanine racemase"/>
    <property type="match status" value="1"/>
</dbReference>
<dbReference type="SUPFAM" id="SSF51419">
    <property type="entry name" value="PLP-binding barrel"/>
    <property type="match status" value="1"/>
</dbReference>
<evidence type="ECO:0000313" key="3">
    <source>
        <dbReference type="EMBL" id="VAW31285.1"/>
    </source>
</evidence>
<name>A0A3B0UJS3_9ZZZZ</name>
<dbReference type="Pfam" id="PF01168">
    <property type="entry name" value="Ala_racemase_N"/>
    <property type="match status" value="1"/>
</dbReference>
<sequence>MGTVETRYHTVLQKIQDAAQKAKRDPDDITLIAVTKTWPMETILAAYAAGMRHFGENRAGELAQKRPAIEAELGSDNGITWHFIGTLQSRQTRPVADFSDSFHALDRLKIGNRLSKRLQENGRSQTHPLPVFLELNISGEMSKSGVNAAEWEEDATQRQAIRTLGETVATLPGLSLQGVMTMAPWGADPAIIRHVFRRTRLLAEWLQGELEVERPLSLSIGMTDDYQLAIAEGATHVRVGRAIFGERKTRP</sequence>
<gene>
    <name evidence="3" type="ORF">MNBD_CHLOROFLEXI01-4467</name>
</gene>
<dbReference type="NCBIfam" id="TIGR00044">
    <property type="entry name" value="YggS family pyridoxal phosphate-dependent enzyme"/>
    <property type="match status" value="1"/>
</dbReference>
<dbReference type="InterPro" id="IPR011078">
    <property type="entry name" value="PyrdxlP_homeostasis"/>
</dbReference>
<dbReference type="AlphaFoldDB" id="A0A3B0UJS3"/>
<accession>A0A3B0UJS3</accession>
<dbReference type="PANTHER" id="PTHR10146:SF14">
    <property type="entry name" value="PYRIDOXAL PHOSPHATE HOMEOSTASIS PROTEIN"/>
    <property type="match status" value="1"/>
</dbReference>
<dbReference type="CDD" id="cd00635">
    <property type="entry name" value="PLPDE_III_YBL036c_like"/>
    <property type="match status" value="1"/>
</dbReference>
<dbReference type="PIRSF" id="PIRSF004848">
    <property type="entry name" value="YBL036c_PLPDEIII"/>
    <property type="match status" value="1"/>
</dbReference>
<dbReference type="HAMAP" id="MF_02087">
    <property type="entry name" value="PLP_homeostasis"/>
    <property type="match status" value="1"/>
</dbReference>
<protein>
    <submittedName>
        <fullName evidence="3">UPF0001 protein YggS</fullName>
    </submittedName>
</protein>
<dbReference type="GO" id="GO:0030170">
    <property type="term" value="F:pyridoxal phosphate binding"/>
    <property type="evidence" value="ECO:0007669"/>
    <property type="project" value="InterPro"/>
</dbReference>
<dbReference type="InterPro" id="IPR029066">
    <property type="entry name" value="PLP-binding_barrel"/>
</dbReference>
<evidence type="ECO:0000259" key="2">
    <source>
        <dbReference type="Pfam" id="PF01168"/>
    </source>
</evidence>